<proteinExistence type="predicted"/>
<dbReference type="GO" id="GO:0071555">
    <property type="term" value="P:cell wall organization"/>
    <property type="evidence" value="ECO:0007669"/>
    <property type="project" value="UniProtKB-KW"/>
</dbReference>
<dbReference type="Gene3D" id="3.30.1380.10">
    <property type="match status" value="1"/>
</dbReference>
<sequence>MNTTPVVPERWLADADYEQIRPHLPPDLPPIPEIPQRCDGASLAQVRIGASEDPLVELPPFLPQEHLYLRLNSPVMPQKMYARKGMIDRLDAAQQLLPPGFHLCCLDTWRSMAAQQELIRIYQQAFPANSKNYIAATNNPAILPPHTTGGAVDVTLSFQRTPLALGTDFDAFLPESHARSLEHIADTDEPEKVVARDLRRLLSHCLLSVGFAPFDKEWWHYSYGDQRWAAYYSRGVSLYGLATPHETSQ</sequence>
<comment type="catalytic activity">
    <reaction evidence="1">
        <text>D-alanyl-D-alanine + H2O = 2 D-alanine</text>
        <dbReference type="Rhea" id="RHEA:20661"/>
        <dbReference type="ChEBI" id="CHEBI:15377"/>
        <dbReference type="ChEBI" id="CHEBI:57416"/>
        <dbReference type="ChEBI" id="CHEBI:57822"/>
        <dbReference type="EC" id="3.4.13.22"/>
    </reaction>
</comment>
<dbReference type="PANTHER" id="PTHR43126">
    <property type="entry name" value="D-ALANYL-D-ALANINE DIPEPTIDASE"/>
    <property type="match status" value="1"/>
</dbReference>
<dbReference type="EMBL" id="CP046884">
    <property type="protein sequence ID" value="QNQ89568.1"/>
    <property type="molecule type" value="Genomic_DNA"/>
</dbReference>
<dbReference type="RefSeq" id="WP_187975022.1">
    <property type="nucleotide sequence ID" value="NZ_CP046884.1"/>
</dbReference>
<evidence type="ECO:0000256" key="2">
    <source>
        <dbReference type="ARBA" id="ARBA00022670"/>
    </source>
</evidence>
<evidence type="ECO:0008006" key="11">
    <source>
        <dbReference type="Google" id="ProtNLM"/>
    </source>
</evidence>
<evidence type="ECO:0000256" key="3">
    <source>
        <dbReference type="ARBA" id="ARBA00022723"/>
    </source>
</evidence>
<evidence type="ECO:0000313" key="10">
    <source>
        <dbReference type="Proteomes" id="UP000516320"/>
    </source>
</evidence>
<dbReference type="SUPFAM" id="SSF55166">
    <property type="entry name" value="Hedgehog/DD-peptidase"/>
    <property type="match status" value="1"/>
</dbReference>
<keyword evidence="3" id="KW-0479">Metal-binding</keyword>
<reference evidence="9 10" key="1">
    <citation type="submission" date="2019-12" db="EMBL/GenBank/DDBJ databases">
        <title>Corynebacterium sp. nov., isolated from feces of the Anser Albifrons in China.</title>
        <authorList>
            <person name="Liu Q."/>
        </authorList>
    </citation>
    <scope>NUCLEOTIDE SEQUENCE [LARGE SCALE GENOMIC DNA]</scope>
    <source>
        <strain evidence="9 10">4H37-19</strain>
    </source>
</reference>
<evidence type="ECO:0000256" key="5">
    <source>
        <dbReference type="ARBA" id="ARBA00022833"/>
    </source>
</evidence>
<protein>
    <recommendedName>
        <fullName evidence="11">D-Ala-D-Ala dipeptidase</fullName>
    </recommendedName>
</protein>
<dbReference type="AlphaFoldDB" id="A0A7H0SLZ3"/>
<keyword evidence="5" id="KW-0862">Zinc</keyword>
<keyword evidence="2" id="KW-0645">Protease</keyword>
<dbReference type="InterPro" id="IPR000755">
    <property type="entry name" value="A_A_dipeptidase"/>
</dbReference>
<gene>
    <name evidence="9" type="ORF">GP475_02160</name>
</gene>
<organism evidence="9 10">
    <name type="scientific">Corynebacterium poyangense</name>
    <dbReference type="NCBI Taxonomy" id="2684405"/>
    <lineage>
        <taxon>Bacteria</taxon>
        <taxon>Bacillati</taxon>
        <taxon>Actinomycetota</taxon>
        <taxon>Actinomycetes</taxon>
        <taxon>Mycobacteriales</taxon>
        <taxon>Corynebacteriaceae</taxon>
        <taxon>Corynebacterium</taxon>
    </lineage>
</organism>
<dbReference type="KEGG" id="cpoy:GP475_02160"/>
<evidence type="ECO:0000256" key="6">
    <source>
        <dbReference type="ARBA" id="ARBA00022997"/>
    </source>
</evidence>
<keyword evidence="10" id="KW-1185">Reference proteome</keyword>
<dbReference type="GO" id="GO:0160237">
    <property type="term" value="F:D-Ala-D-Ala dipeptidase activity"/>
    <property type="evidence" value="ECO:0007669"/>
    <property type="project" value="UniProtKB-EC"/>
</dbReference>
<name>A0A7H0SLZ3_9CORY</name>
<keyword evidence="4" id="KW-0378">Hydrolase</keyword>
<keyword evidence="7" id="KW-0482">Metalloprotease</keyword>
<evidence type="ECO:0000256" key="4">
    <source>
        <dbReference type="ARBA" id="ARBA00022801"/>
    </source>
</evidence>
<dbReference type="PANTHER" id="PTHR43126:SF2">
    <property type="entry name" value="D-ALANYL-D-ALANINE DIPEPTIDASE"/>
    <property type="match status" value="1"/>
</dbReference>
<dbReference type="Pfam" id="PF01427">
    <property type="entry name" value="Peptidase_M15"/>
    <property type="match status" value="1"/>
</dbReference>
<dbReference type="Proteomes" id="UP000516320">
    <property type="component" value="Chromosome"/>
</dbReference>
<keyword evidence="8" id="KW-0961">Cell wall biogenesis/degradation</keyword>
<dbReference type="GO" id="GO:0008237">
    <property type="term" value="F:metallopeptidase activity"/>
    <property type="evidence" value="ECO:0007669"/>
    <property type="project" value="UniProtKB-KW"/>
</dbReference>
<evidence type="ECO:0000256" key="1">
    <source>
        <dbReference type="ARBA" id="ARBA00001362"/>
    </source>
</evidence>
<evidence type="ECO:0000256" key="7">
    <source>
        <dbReference type="ARBA" id="ARBA00023049"/>
    </source>
</evidence>
<evidence type="ECO:0000313" key="9">
    <source>
        <dbReference type="EMBL" id="QNQ89568.1"/>
    </source>
</evidence>
<dbReference type="GO" id="GO:0046872">
    <property type="term" value="F:metal ion binding"/>
    <property type="evidence" value="ECO:0007669"/>
    <property type="project" value="UniProtKB-KW"/>
</dbReference>
<dbReference type="InterPro" id="IPR009045">
    <property type="entry name" value="Zn_M74/Hedgehog-like"/>
</dbReference>
<keyword evidence="6" id="KW-0224">Dipeptidase</keyword>
<evidence type="ECO:0000256" key="8">
    <source>
        <dbReference type="ARBA" id="ARBA00023316"/>
    </source>
</evidence>
<accession>A0A7H0SLZ3</accession>
<dbReference type="GO" id="GO:0006508">
    <property type="term" value="P:proteolysis"/>
    <property type="evidence" value="ECO:0007669"/>
    <property type="project" value="UniProtKB-KW"/>
</dbReference>